<dbReference type="PANTHER" id="PTHR43111">
    <property type="entry name" value="ALDEHYDE DEHYDROGENASE B-RELATED"/>
    <property type="match status" value="1"/>
</dbReference>
<keyword evidence="1" id="KW-0472">Membrane</keyword>
<dbReference type="PANTHER" id="PTHR43111:SF1">
    <property type="entry name" value="ALDEHYDE DEHYDROGENASE B-RELATED"/>
    <property type="match status" value="1"/>
</dbReference>
<name>A0AAD9S110_PHOAM</name>
<keyword evidence="1" id="KW-0812">Transmembrane</keyword>
<dbReference type="EMBL" id="JAUJFL010000011">
    <property type="protein sequence ID" value="KAK2596298.1"/>
    <property type="molecule type" value="Genomic_DNA"/>
</dbReference>
<dbReference type="InterPro" id="IPR016161">
    <property type="entry name" value="Ald_DH/histidinol_DH"/>
</dbReference>
<feature type="transmembrane region" description="Helical" evidence="1">
    <location>
        <begin position="395"/>
        <end position="422"/>
    </location>
</feature>
<keyword evidence="3" id="KW-1185">Reference proteome</keyword>
<evidence type="ECO:0000256" key="1">
    <source>
        <dbReference type="SAM" id="Phobius"/>
    </source>
</evidence>
<dbReference type="Gene3D" id="3.40.309.10">
    <property type="entry name" value="Aldehyde Dehydrogenase, Chain A, domain 2"/>
    <property type="match status" value="1"/>
</dbReference>
<organism evidence="2 3">
    <name type="scientific">Phomopsis amygdali</name>
    <name type="common">Fusicoccum amygdali</name>
    <dbReference type="NCBI Taxonomy" id="1214568"/>
    <lineage>
        <taxon>Eukaryota</taxon>
        <taxon>Fungi</taxon>
        <taxon>Dikarya</taxon>
        <taxon>Ascomycota</taxon>
        <taxon>Pezizomycotina</taxon>
        <taxon>Sordariomycetes</taxon>
        <taxon>Sordariomycetidae</taxon>
        <taxon>Diaporthales</taxon>
        <taxon>Diaporthaceae</taxon>
        <taxon>Diaporthe</taxon>
    </lineage>
</organism>
<evidence type="ECO:0008006" key="4">
    <source>
        <dbReference type="Google" id="ProtNLM"/>
    </source>
</evidence>
<dbReference type="AlphaFoldDB" id="A0AAD9S110"/>
<gene>
    <name evidence="2" type="ORF">N8I77_013194</name>
</gene>
<dbReference type="Proteomes" id="UP001265746">
    <property type="component" value="Unassembled WGS sequence"/>
</dbReference>
<protein>
    <recommendedName>
        <fullName evidence="4">Aldehyde dehydrogenase domain-containing protein</fullName>
    </recommendedName>
</protein>
<proteinExistence type="predicted"/>
<dbReference type="SUPFAM" id="SSF53720">
    <property type="entry name" value="ALDH-like"/>
    <property type="match status" value="1"/>
</dbReference>
<evidence type="ECO:0000313" key="2">
    <source>
        <dbReference type="EMBL" id="KAK2596298.1"/>
    </source>
</evidence>
<reference evidence="2" key="1">
    <citation type="submission" date="2023-06" db="EMBL/GenBank/DDBJ databases">
        <authorList>
            <person name="Noh H."/>
        </authorList>
    </citation>
    <scope>NUCLEOTIDE SEQUENCE</scope>
    <source>
        <strain evidence="2">DUCC20226</strain>
    </source>
</reference>
<comment type="caution">
    <text evidence="2">The sequence shown here is derived from an EMBL/GenBank/DDBJ whole genome shotgun (WGS) entry which is preliminary data.</text>
</comment>
<keyword evidence="1" id="KW-1133">Transmembrane helix</keyword>
<dbReference type="InterPro" id="IPR016163">
    <property type="entry name" value="Ald_DH_C"/>
</dbReference>
<accession>A0AAD9S110</accession>
<dbReference type="GO" id="GO:0016620">
    <property type="term" value="F:oxidoreductase activity, acting on the aldehyde or oxo group of donors, NAD or NADP as acceptor"/>
    <property type="evidence" value="ECO:0007669"/>
    <property type="project" value="InterPro"/>
</dbReference>
<evidence type="ECO:0000313" key="3">
    <source>
        <dbReference type="Proteomes" id="UP001265746"/>
    </source>
</evidence>
<sequence length="427" mass="46978">MSDAAVLSRVSGGAIDGRLGYLRVRQRLFLSFHSALIRHREAFLEAAKFDDGCSTAEAQIVFASTLIELRNHYDLLNFQQDLELEYSLVKKKTALLGHIIDKSLDRDAFGAVSSRAPIEVLSQCLIVDQNALNQNNISAQRVLLSPAYRNIALVDRTSDIKLAAKEIVASRLMFCGGSNYAVDLVLVNEFVSREFKEAVSQELTGVVGKGFPGDQPRAKSRATIAKDTGSTLLDQQVKNGEKCQLSCHKLSGSCAVIFSTVTSLDDAIDFLCTEAQKSAPVGGLYLFSAHREAKYLSQYIDSQVTYVNHIPAQLSVIKKYPVGPMAPKDYPTSLRTRYTREMFELPSPEVVPGPRSHLISSLLDKADSFDQVAQKPLKPTDQLPSGAWGFFEQGIILGAIVYILPTVGLMTYGLGYVGWIGYGRVWR</sequence>